<dbReference type="Gene3D" id="3.30.450.20">
    <property type="entry name" value="PAS domain"/>
    <property type="match status" value="1"/>
</dbReference>
<dbReference type="SUPFAM" id="SSF81606">
    <property type="entry name" value="PP2C-like"/>
    <property type="match status" value="1"/>
</dbReference>
<dbReference type="InterPro" id="IPR035965">
    <property type="entry name" value="PAS-like_dom_sf"/>
</dbReference>
<dbReference type="InterPro" id="IPR003018">
    <property type="entry name" value="GAF"/>
</dbReference>
<dbReference type="InterPro" id="IPR013656">
    <property type="entry name" value="PAS_4"/>
</dbReference>
<sequence length="725" mass="76776">MSPSRPGGGAAEAMAGRAVDVRGIEALARILRSVPERLGAHMGGVYLLSDDRQVLELALTLGAARQFTRPWRHIGLTAPIPVAEAVRSGRVVWVGGGDDMARRYPRVAVAMPYAFCLGAVPLVARRTTYGALVVLWPAAHPPVLSALERDRLGALAARLTEVAAEAAGAGRPIRAGPRPAVAEERVADPLAAAASRLPEGLCGIDLDGRLAAVTPAAAELLGEPAERLLGERPWVVLPWLRDPVYDYHYRAAVMSGQSTSFVALRPPDRWLSFQLFPDASGLTARIATADAAATAEFLADPALDPTRHHLHSGLSAERAVHARPGAFYHILHLASALTEAISVQDVVRMVSEQIVPAFGGQAVAVLMAEGGRLRTVGHRGYPPGQVDQFDGTPLTEPTPGVQAATNAVPAFFETRTELERLYPNRPETQDGMAAWAYLPLVTSRRLIGTCVLAFAEPHRFDVDERAVLTALGGLIAQALDRARLYDTKLGLAQGLQESLLPHVLPAVPGLEVSARYLPCTEGMDVGGDFYDLMRVGPDCVGIVIGDVQGHNVNAAALMGQVRTAVRAFAAADADPSTVLARTNRLLADLDTALLATCTYLCVDLAGRTATIATAGHPAPLIYRPDGRAALMEPPTGLVLNVDPTAEYPQLRVGLPIGTTLALYTDGLIDTPGADLDQALGDLTATLARHGAHPLDRLADALTGRAGHADHRTDDIALLLVRSVPR</sequence>
<dbReference type="InterPro" id="IPR052016">
    <property type="entry name" value="Bact_Sigma-Reg"/>
</dbReference>
<dbReference type="InterPro" id="IPR029016">
    <property type="entry name" value="GAF-like_dom_sf"/>
</dbReference>
<dbReference type="SUPFAM" id="SSF55785">
    <property type="entry name" value="PYP-like sensor domain (PAS domain)"/>
    <property type="match status" value="1"/>
</dbReference>
<dbReference type="SUPFAM" id="SSF55781">
    <property type="entry name" value="GAF domain-like"/>
    <property type="match status" value="2"/>
</dbReference>
<dbReference type="RefSeq" id="WP_270139944.1">
    <property type="nucleotide sequence ID" value="NZ_CP115450.1"/>
</dbReference>
<protein>
    <submittedName>
        <fullName evidence="3">SpoIIE family protein phosphatase</fullName>
    </submittedName>
</protein>
<dbReference type="SMART" id="SM00331">
    <property type="entry name" value="PP2C_SIG"/>
    <property type="match status" value="1"/>
</dbReference>
<name>A0ABY7PW00_9ACTN</name>
<dbReference type="Pfam" id="PF13185">
    <property type="entry name" value="GAF_2"/>
    <property type="match status" value="2"/>
</dbReference>
<dbReference type="Gene3D" id="3.60.40.10">
    <property type="entry name" value="PPM-type phosphatase domain"/>
    <property type="match status" value="1"/>
</dbReference>
<dbReference type="InterPro" id="IPR036457">
    <property type="entry name" value="PPM-type-like_dom_sf"/>
</dbReference>
<accession>A0ABY7PW00</accession>
<evidence type="ECO:0000313" key="3">
    <source>
        <dbReference type="EMBL" id="WBP84604.1"/>
    </source>
</evidence>
<dbReference type="EMBL" id="CP115450">
    <property type="protein sequence ID" value="WBP84604.1"/>
    <property type="molecule type" value="Genomic_DNA"/>
</dbReference>
<dbReference type="InterPro" id="IPR001932">
    <property type="entry name" value="PPM-type_phosphatase-like_dom"/>
</dbReference>
<keyword evidence="1" id="KW-0378">Hydrolase</keyword>
<dbReference type="SMART" id="SM00065">
    <property type="entry name" value="GAF"/>
    <property type="match status" value="1"/>
</dbReference>
<dbReference type="PANTHER" id="PTHR43156">
    <property type="entry name" value="STAGE II SPORULATION PROTEIN E-RELATED"/>
    <property type="match status" value="1"/>
</dbReference>
<dbReference type="Proteomes" id="UP001212821">
    <property type="component" value="Chromosome"/>
</dbReference>
<evidence type="ECO:0000259" key="2">
    <source>
        <dbReference type="PROSITE" id="PS50112"/>
    </source>
</evidence>
<organism evidence="3 4">
    <name type="scientific">Kitasatospora cathayae</name>
    <dbReference type="NCBI Taxonomy" id="3004092"/>
    <lineage>
        <taxon>Bacteria</taxon>
        <taxon>Bacillati</taxon>
        <taxon>Actinomycetota</taxon>
        <taxon>Actinomycetes</taxon>
        <taxon>Kitasatosporales</taxon>
        <taxon>Streptomycetaceae</taxon>
        <taxon>Kitasatospora</taxon>
    </lineage>
</organism>
<dbReference type="Pfam" id="PF08448">
    <property type="entry name" value="PAS_4"/>
    <property type="match status" value="1"/>
</dbReference>
<dbReference type="InterPro" id="IPR000014">
    <property type="entry name" value="PAS"/>
</dbReference>
<evidence type="ECO:0000313" key="4">
    <source>
        <dbReference type="Proteomes" id="UP001212821"/>
    </source>
</evidence>
<feature type="domain" description="PAS" evidence="2">
    <location>
        <begin position="186"/>
        <end position="231"/>
    </location>
</feature>
<dbReference type="Gene3D" id="3.30.450.40">
    <property type="match status" value="2"/>
</dbReference>
<keyword evidence="4" id="KW-1185">Reference proteome</keyword>
<proteinExistence type="predicted"/>
<dbReference type="CDD" id="cd00130">
    <property type="entry name" value="PAS"/>
    <property type="match status" value="1"/>
</dbReference>
<gene>
    <name evidence="3" type="ORF">O1G21_01195</name>
</gene>
<evidence type="ECO:0000256" key="1">
    <source>
        <dbReference type="ARBA" id="ARBA00022801"/>
    </source>
</evidence>
<dbReference type="PROSITE" id="PS50112">
    <property type="entry name" value="PAS"/>
    <property type="match status" value="1"/>
</dbReference>
<reference evidence="4" key="1">
    <citation type="submission" date="2022-12" db="EMBL/GenBank/DDBJ databases">
        <authorList>
            <person name="Mo P."/>
        </authorList>
    </citation>
    <scope>NUCLEOTIDE SEQUENCE [LARGE SCALE GENOMIC DNA]</scope>
    <source>
        <strain evidence="4">HUAS 3-15</strain>
    </source>
</reference>
<dbReference type="PANTHER" id="PTHR43156:SF2">
    <property type="entry name" value="STAGE II SPORULATION PROTEIN E"/>
    <property type="match status" value="1"/>
</dbReference>
<dbReference type="Pfam" id="PF07228">
    <property type="entry name" value="SpoIIE"/>
    <property type="match status" value="1"/>
</dbReference>